<sequence>MPVEAFMSISVICYLLGFIVNRQHDQVFSRFSLHIRWWFSALTIVFIMICLGNYWDGIQNVKMAIRGLLSSIVFLFLSWKTRRGNEAIGVLPETIIFGLFKWIRNKLSIFRVQQEDVRKNEVLFSRGRSAIVSIHNLFKWIAFLFTLVFMAIAIGSIPNNAEEFNLMVIIFVSSLLLIGGFVTMRGFLWRIEVSKDSDTFVYRTSFGRSYQIPYNEITYYKTRKYILTFKYRRKIFIVNTQAINYSFFIRILIEKDVKKIFKKI</sequence>
<dbReference type="OrthoDB" id="9896621at2"/>
<dbReference type="RefSeq" id="WP_090639015.1">
    <property type="nucleotide sequence ID" value="NZ_CVRB01000005.1"/>
</dbReference>
<protein>
    <submittedName>
        <fullName evidence="2">Uncharacterized protein</fullName>
    </submittedName>
</protein>
<name>A0A0U1P3R1_9BACI</name>
<dbReference type="STRING" id="1499688.BN000_04813"/>
<dbReference type="AlphaFoldDB" id="A0A0U1P3R1"/>
<gene>
    <name evidence="2" type="ORF">BN000_04813</name>
</gene>
<feature type="transmembrane region" description="Helical" evidence="1">
    <location>
        <begin position="35"/>
        <end position="55"/>
    </location>
</feature>
<dbReference type="InterPro" id="IPR046690">
    <property type="entry name" value="DUF6560"/>
</dbReference>
<reference evidence="3" key="1">
    <citation type="submission" date="2015-05" db="EMBL/GenBank/DDBJ databases">
        <authorList>
            <person name="Urmite Genomes"/>
        </authorList>
    </citation>
    <scope>NUCLEOTIDE SEQUENCE [LARGE SCALE GENOMIC DNA]</scope>
    <source>
        <strain evidence="3">LF1</strain>
    </source>
</reference>
<organism evidence="2 3">
    <name type="scientific">Neobacillus massiliamazoniensis</name>
    <dbReference type="NCBI Taxonomy" id="1499688"/>
    <lineage>
        <taxon>Bacteria</taxon>
        <taxon>Bacillati</taxon>
        <taxon>Bacillota</taxon>
        <taxon>Bacilli</taxon>
        <taxon>Bacillales</taxon>
        <taxon>Bacillaceae</taxon>
        <taxon>Neobacillus</taxon>
    </lineage>
</organism>
<dbReference type="EMBL" id="CVRB01000005">
    <property type="protein sequence ID" value="CRK84763.1"/>
    <property type="molecule type" value="Genomic_DNA"/>
</dbReference>
<keyword evidence="1" id="KW-0472">Membrane</keyword>
<accession>A0A0U1P3R1</accession>
<proteinExistence type="predicted"/>
<keyword evidence="1" id="KW-1133">Transmembrane helix</keyword>
<dbReference type="Proteomes" id="UP000199087">
    <property type="component" value="Unassembled WGS sequence"/>
</dbReference>
<feature type="transmembrane region" description="Helical" evidence="1">
    <location>
        <begin position="6"/>
        <end position="23"/>
    </location>
</feature>
<dbReference type="Pfam" id="PF20197">
    <property type="entry name" value="DUF6560"/>
    <property type="match status" value="1"/>
</dbReference>
<feature type="transmembrane region" description="Helical" evidence="1">
    <location>
        <begin position="137"/>
        <end position="158"/>
    </location>
</feature>
<evidence type="ECO:0000313" key="3">
    <source>
        <dbReference type="Proteomes" id="UP000199087"/>
    </source>
</evidence>
<feature type="transmembrane region" description="Helical" evidence="1">
    <location>
        <begin position="61"/>
        <end position="79"/>
    </location>
</feature>
<keyword evidence="3" id="KW-1185">Reference proteome</keyword>
<feature type="transmembrane region" description="Helical" evidence="1">
    <location>
        <begin position="164"/>
        <end position="188"/>
    </location>
</feature>
<evidence type="ECO:0000256" key="1">
    <source>
        <dbReference type="SAM" id="Phobius"/>
    </source>
</evidence>
<keyword evidence="1" id="KW-0812">Transmembrane</keyword>
<evidence type="ECO:0000313" key="2">
    <source>
        <dbReference type="EMBL" id="CRK84763.1"/>
    </source>
</evidence>